<proteinExistence type="predicted"/>
<feature type="compositionally biased region" description="Basic and acidic residues" evidence="1">
    <location>
        <begin position="101"/>
        <end position="127"/>
    </location>
</feature>
<keyword evidence="3" id="KW-1185">Reference proteome</keyword>
<evidence type="ECO:0000313" key="2">
    <source>
        <dbReference type="EMBL" id="MBU3871353.1"/>
    </source>
</evidence>
<gene>
    <name evidence="2" type="ORF">KN815_47115</name>
</gene>
<accession>A0ABS6CWQ3</accession>
<dbReference type="InterPro" id="IPR036250">
    <property type="entry name" value="AcylCo_DH-like_C"/>
</dbReference>
<sequence length="127" mass="13046">LGGAEGAEAAVAGGLALAQALEAQRMAAAEAVQLHGGIGFTWEHEAHLYFKRAASDELLFGPVHRLRARAAEREGLLGAADRAPYGGHGGRAGNDGYGGHGRHDGPHGRDGHDGRDGLDGPRKAVTV</sequence>
<protein>
    <submittedName>
        <fullName evidence="2">Acyl-CoA dehydrogenase</fullName>
    </submittedName>
</protein>
<evidence type="ECO:0000313" key="3">
    <source>
        <dbReference type="Proteomes" id="UP000720508"/>
    </source>
</evidence>
<dbReference type="SUPFAM" id="SSF47203">
    <property type="entry name" value="Acyl-CoA dehydrogenase C-terminal domain-like"/>
    <property type="match status" value="1"/>
</dbReference>
<dbReference type="Proteomes" id="UP000720508">
    <property type="component" value="Unassembled WGS sequence"/>
</dbReference>
<evidence type="ECO:0000256" key="1">
    <source>
        <dbReference type="SAM" id="MobiDB-lite"/>
    </source>
</evidence>
<dbReference type="Gene3D" id="1.20.140.10">
    <property type="entry name" value="Butyryl-CoA Dehydrogenase, subunit A, domain 3"/>
    <property type="match status" value="1"/>
</dbReference>
<comment type="caution">
    <text evidence="2">The sequence shown here is derived from an EMBL/GenBank/DDBJ whole genome shotgun (WGS) entry which is preliminary data.</text>
</comment>
<organism evidence="2 3">
    <name type="scientific">Streptomyces niphimycinicus</name>
    <dbReference type="NCBI Taxonomy" id="2842201"/>
    <lineage>
        <taxon>Bacteria</taxon>
        <taxon>Bacillati</taxon>
        <taxon>Actinomycetota</taxon>
        <taxon>Actinomycetes</taxon>
        <taxon>Kitasatosporales</taxon>
        <taxon>Streptomycetaceae</taxon>
        <taxon>Streptomyces</taxon>
    </lineage>
</organism>
<feature type="region of interest" description="Disordered" evidence="1">
    <location>
        <begin position="77"/>
        <end position="127"/>
    </location>
</feature>
<feature type="compositionally biased region" description="Gly residues" evidence="1">
    <location>
        <begin position="86"/>
        <end position="99"/>
    </location>
</feature>
<dbReference type="EMBL" id="JAHLEM010001028">
    <property type="protein sequence ID" value="MBU3871353.1"/>
    <property type="molecule type" value="Genomic_DNA"/>
</dbReference>
<name>A0ABS6CWQ3_9ACTN</name>
<feature type="non-terminal residue" evidence="2">
    <location>
        <position position="1"/>
    </location>
</feature>
<reference evidence="2 3" key="1">
    <citation type="submission" date="2021-06" db="EMBL/GenBank/DDBJ databases">
        <authorList>
            <person name="Pan X."/>
        </authorList>
    </citation>
    <scope>NUCLEOTIDE SEQUENCE [LARGE SCALE GENOMIC DNA]</scope>
    <source>
        <strain evidence="2 3">4503</strain>
    </source>
</reference>